<evidence type="ECO:0000313" key="2">
    <source>
        <dbReference type="Proteomes" id="UP000234752"/>
    </source>
</evidence>
<keyword evidence="2" id="KW-1185">Reference proteome</keyword>
<dbReference type="KEGG" id="ncb:C0V82_13555"/>
<organism evidence="1 2">
    <name type="scientific">Niveispirillum cyanobacteriorum</name>
    <dbReference type="NCBI Taxonomy" id="1612173"/>
    <lineage>
        <taxon>Bacteria</taxon>
        <taxon>Pseudomonadati</taxon>
        <taxon>Pseudomonadota</taxon>
        <taxon>Alphaproteobacteria</taxon>
        <taxon>Rhodospirillales</taxon>
        <taxon>Azospirillaceae</taxon>
        <taxon>Niveispirillum</taxon>
    </lineage>
</organism>
<dbReference type="Pfam" id="PF01501">
    <property type="entry name" value="Glyco_transf_8"/>
    <property type="match status" value="1"/>
</dbReference>
<evidence type="ECO:0008006" key="3">
    <source>
        <dbReference type="Google" id="ProtNLM"/>
    </source>
</evidence>
<dbReference type="EMBL" id="CP025611">
    <property type="protein sequence ID" value="AUN31149.1"/>
    <property type="molecule type" value="Genomic_DNA"/>
</dbReference>
<reference evidence="1 2" key="1">
    <citation type="submission" date="2017-12" db="EMBL/GenBank/DDBJ databases">
        <title>Genomes of bacteria within cyanobacterial aggregates.</title>
        <authorList>
            <person name="Cai H."/>
        </authorList>
    </citation>
    <scope>NUCLEOTIDE SEQUENCE [LARGE SCALE GENOMIC DNA]</scope>
    <source>
        <strain evidence="1 2">TH16</strain>
    </source>
</reference>
<dbReference type="Proteomes" id="UP000234752">
    <property type="component" value="Chromosome eg_1"/>
</dbReference>
<name>A0A2K9NDI4_9PROT</name>
<dbReference type="SUPFAM" id="SSF53448">
    <property type="entry name" value="Nucleotide-diphospho-sugar transferases"/>
    <property type="match status" value="1"/>
</dbReference>
<evidence type="ECO:0000313" key="1">
    <source>
        <dbReference type="EMBL" id="AUN31149.1"/>
    </source>
</evidence>
<dbReference type="Gene3D" id="3.90.550.10">
    <property type="entry name" value="Spore Coat Polysaccharide Biosynthesis Protein SpsA, Chain A"/>
    <property type="match status" value="1"/>
</dbReference>
<dbReference type="AlphaFoldDB" id="A0A2K9NDI4"/>
<dbReference type="GO" id="GO:0016757">
    <property type="term" value="F:glycosyltransferase activity"/>
    <property type="evidence" value="ECO:0007669"/>
    <property type="project" value="InterPro"/>
</dbReference>
<protein>
    <recommendedName>
        <fullName evidence="3">Glycosyl transferase family 8</fullName>
    </recommendedName>
</protein>
<dbReference type="InterPro" id="IPR029044">
    <property type="entry name" value="Nucleotide-diphossugar_trans"/>
</dbReference>
<proteinExistence type="predicted"/>
<accession>A0A2K9NDI4</accession>
<sequence length="293" mass="32910">MQVSENKLAIVIACDDNFFFHCRNLLASIAKSAPTMAAQDRFCVSPGLSPEHQDELARYGVRYVPLGLDVFPTVLADIVRRHHYTFGQFIRPLFPKIIPGYANYLYMDCDTWVQNDTLVAAVAQAQMFGPDMVVASPMVSHYYPAALNDMTLTRNVQENWLYGTYEVRFARAMAGRSFFSSGVFAISATSPFWDNWFQDILEIAPRVDICNPGFMHFAEQTAFNGVICRTGMVTVLDPLYNFHCNMGGIVRDLTTGLVLSVSAKPVREVCVVHLAAWGSMKEEYVTARLLFEP</sequence>
<dbReference type="InterPro" id="IPR002495">
    <property type="entry name" value="Glyco_trans_8"/>
</dbReference>
<gene>
    <name evidence="1" type="ORF">C0V82_13555</name>
</gene>